<dbReference type="Proteomes" id="UP001230005">
    <property type="component" value="Unassembled WGS sequence"/>
</dbReference>
<evidence type="ECO:0008006" key="3">
    <source>
        <dbReference type="Google" id="ProtNLM"/>
    </source>
</evidence>
<dbReference type="RefSeq" id="WP_307326588.1">
    <property type="nucleotide sequence ID" value="NZ_JAUSUG010000011.1"/>
</dbReference>
<dbReference type="SUPFAM" id="SSF140500">
    <property type="entry name" value="BAS1536-like"/>
    <property type="match status" value="1"/>
</dbReference>
<evidence type="ECO:0000313" key="2">
    <source>
        <dbReference type="Proteomes" id="UP001230005"/>
    </source>
</evidence>
<reference evidence="1 2" key="1">
    <citation type="submission" date="2023-07" db="EMBL/GenBank/DDBJ databases">
        <title>Genomic Encyclopedia of Type Strains, Phase IV (KMG-IV): sequencing the most valuable type-strain genomes for metagenomic binning, comparative biology and taxonomic classification.</title>
        <authorList>
            <person name="Goeker M."/>
        </authorList>
    </citation>
    <scope>NUCLEOTIDE SEQUENCE [LARGE SCALE GENOMIC DNA]</scope>
    <source>
        <strain evidence="1 2">DSM 9768</strain>
    </source>
</reference>
<dbReference type="EMBL" id="JAUSUG010000011">
    <property type="protein sequence ID" value="MDQ0255593.1"/>
    <property type="molecule type" value="Genomic_DNA"/>
</dbReference>
<name>A0ABT9ZYS6_9BACI</name>
<accession>A0ABT9ZYS6</accession>
<comment type="caution">
    <text evidence="1">The sequence shown here is derived from an EMBL/GenBank/DDBJ whole genome shotgun (WGS) entry which is preliminary data.</text>
</comment>
<evidence type="ECO:0000313" key="1">
    <source>
        <dbReference type="EMBL" id="MDQ0255593.1"/>
    </source>
</evidence>
<dbReference type="Pfam" id="PF09388">
    <property type="entry name" value="SpoOE-like"/>
    <property type="match status" value="1"/>
</dbReference>
<proteinExistence type="predicted"/>
<dbReference type="InterPro" id="IPR036638">
    <property type="entry name" value="HLH_DNA-bd_sf"/>
</dbReference>
<dbReference type="Gene3D" id="4.10.280.10">
    <property type="entry name" value="Helix-loop-helix DNA-binding domain"/>
    <property type="match status" value="1"/>
</dbReference>
<organism evidence="1 2">
    <name type="scientific">Evansella vedderi</name>
    <dbReference type="NCBI Taxonomy" id="38282"/>
    <lineage>
        <taxon>Bacteria</taxon>
        <taxon>Bacillati</taxon>
        <taxon>Bacillota</taxon>
        <taxon>Bacilli</taxon>
        <taxon>Bacillales</taxon>
        <taxon>Bacillaceae</taxon>
        <taxon>Evansella</taxon>
    </lineage>
</organism>
<keyword evidence="2" id="KW-1185">Reference proteome</keyword>
<protein>
    <recommendedName>
        <fullName evidence="3">Spo0E like sporulation regulatory protein</fullName>
    </recommendedName>
</protein>
<dbReference type="InterPro" id="IPR018540">
    <property type="entry name" value="Spo0E-like"/>
</dbReference>
<gene>
    <name evidence="1" type="ORF">J2S74_002975</name>
</gene>
<sequence length="65" mass="7607">MSNRMTNDRERFEYCREELNRLGARYGLTHPLVIEKSKQLDKMHNEIIKSGEEVITTIIKQSSPA</sequence>
<dbReference type="InterPro" id="IPR037208">
    <property type="entry name" value="Spo0E-like_sf"/>
</dbReference>